<sequence length="390" mass="42850">MKVTLKEWNAVAAWRWDMPEDEVCGICRVQFDGTCPTCKFPGDDCSLLLGKCGHSFHMSRPSAMSLPKSTSSPPLSSPSSKNSLRRPPSRPHSIDQVVQTNDITDEHSSQHVDQLPEGQDEPTRHEPPSPARILSQPFFTLIEDTHTSEYYHPTVHYIFSDDDTDIVTEAALRSLESEQDSPANSKLKGKSKASHQHPRDPEAERAYEDGSPTRNQRLLPDPIPGVRENYIILDIDRIPDAHGDDCPAGTSQEGRGQEQTAAPSQLKNINPPHSQQDQPLSSGKLTINSAHSLSPSWQVLGSQLLPAPTFENNAPGEKPANGGLMLQIQGTSGLPAGTLGRDKERGNQRLEDMMDQFARRLDELKLVIESGERDLTSGAGTDEVLEEPVP</sequence>
<dbReference type="OrthoDB" id="1681166at2759"/>
<feature type="compositionally biased region" description="Basic and acidic residues" evidence="6">
    <location>
        <begin position="197"/>
        <end position="208"/>
    </location>
</feature>
<evidence type="ECO:0000256" key="1">
    <source>
        <dbReference type="ARBA" id="ARBA00022723"/>
    </source>
</evidence>
<dbReference type="Proteomes" id="UP000184356">
    <property type="component" value="Unassembled WGS sequence"/>
</dbReference>
<evidence type="ECO:0000256" key="3">
    <source>
        <dbReference type="ARBA" id="ARBA00022786"/>
    </source>
</evidence>
<feature type="region of interest" description="Disordered" evidence="6">
    <location>
        <begin position="371"/>
        <end position="390"/>
    </location>
</feature>
<dbReference type="STRING" id="1036612.A0A1L9TQ81"/>
<protein>
    <recommendedName>
        <fullName evidence="7">Anaphase-promoting complex subunit 11 RING-H2 finger domain-containing protein</fullName>
    </recommendedName>
</protein>
<dbReference type="PANTHER" id="PTHR11210">
    <property type="entry name" value="RING BOX"/>
    <property type="match status" value="1"/>
</dbReference>
<feature type="compositionally biased region" description="Polar residues" evidence="6">
    <location>
        <begin position="249"/>
        <end position="287"/>
    </location>
</feature>
<dbReference type="GO" id="GO:0061630">
    <property type="term" value="F:ubiquitin protein ligase activity"/>
    <property type="evidence" value="ECO:0007669"/>
    <property type="project" value="InterPro"/>
</dbReference>
<dbReference type="CDD" id="cd16456">
    <property type="entry name" value="RING-H2_APC11"/>
    <property type="match status" value="1"/>
</dbReference>
<feature type="region of interest" description="Disordered" evidence="6">
    <location>
        <begin position="241"/>
        <end position="287"/>
    </location>
</feature>
<evidence type="ECO:0000256" key="4">
    <source>
        <dbReference type="ARBA" id="ARBA00022833"/>
    </source>
</evidence>
<feature type="domain" description="Anaphase-promoting complex subunit 11 RING-H2 finger" evidence="7">
    <location>
        <begin position="21"/>
        <end position="58"/>
    </location>
</feature>
<feature type="compositionally biased region" description="Basic residues" evidence="6">
    <location>
        <begin position="187"/>
        <end position="196"/>
    </location>
</feature>
<feature type="region of interest" description="Disordered" evidence="6">
    <location>
        <begin position="175"/>
        <end position="223"/>
    </location>
</feature>
<keyword evidence="5" id="KW-0131">Cell cycle</keyword>
<keyword evidence="2" id="KW-0863">Zinc-finger</keyword>
<reference evidence="9" key="1">
    <citation type="journal article" date="2017" name="Genome Biol.">
        <title>Comparative genomics reveals high biological diversity and specific adaptations in the industrially and medically important fungal genus Aspergillus.</title>
        <authorList>
            <person name="de Vries R.P."/>
            <person name="Riley R."/>
            <person name="Wiebenga A."/>
            <person name="Aguilar-Osorio G."/>
            <person name="Amillis S."/>
            <person name="Uchima C.A."/>
            <person name="Anderluh G."/>
            <person name="Asadollahi M."/>
            <person name="Askin M."/>
            <person name="Barry K."/>
            <person name="Battaglia E."/>
            <person name="Bayram O."/>
            <person name="Benocci T."/>
            <person name="Braus-Stromeyer S.A."/>
            <person name="Caldana C."/>
            <person name="Canovas D."/>
            <person name="Cerqueira G.C."/>
            <person name="Chen F."/>
            <person name="Chen W."/>
            <person name="Choi C."/>
            <person name="Clum A."/>
            <person name="Dos Santos R.A."/>
            <person name="Damasio A.R."/>
            <person name="Diallinas G."/>
            <person name="Emri T."/>
            <person name="Fekete E."/>
            <person name="Flipphi M."/>
            <person name="Freyberg S."/>
            <person name="Gallo A."/>
            <person name="Gournas C."/>
            <person name="Habgood R."/>
            <person name="Hainaut M."/>
            <person name="Harispe M.L."/>
            <person name="Henrissat B."/>
            <person name="Hilden K.S."/>
            <person name="Hope R."/>
            <person name="Hossain A."/>
            <person name="Karabika E."/>
            <person name="Karaffa L."/>
            <person name="Karanyi Z."/>
            <person name="Krasevec N."/>
            <person name="Kuo A."/>
            <person name="Kusch H."/>
            <person name="LaButti K."/>
            <person name="Lagendijk E.L."/>
            <person name="Lapidus A."/>
            <person name="Levasseur A."/>
            <person name="Lindquist E."/>
            <person name="Lipzen A."/>
            <person name="Logrieco A.F."/>
            <person name="MacCabe A."/>
            <person name="Maekelae M.R."/>
            <person name="Malavazi I."/>
            <person name="Melin P."/>
            <person name="Meyer V."/>
            <person name="Mielnichuk N."/>
            <person name="Miskei M."/>
            <person name="Molnar A.P."/>
            <person name="Mule G."/>
            <person name="Ngan C.Y."/>
            <person name="Orejas M."/>
            <person name="Orosz E."/>
            <person name="Ouedraogo J.P."/>
            <person name="Overkamp K.M."/>
            <person name="Park H.-S."/>
            <person name="Perrone G."/>
            <person name="Piumi F."/>
            <person name="Punt P.J."/>
            <person name="Ram A.F."/>
            <person name="Ramon A."/>
            <person name="Rauscher S."/>
            <person name="Record E."/>
            <person name="Riano-Pachon D.M."/>
            <person name="Robert V."/>
            <person name="Roehrig J."/>
            <person name="Ruller R."/>
            <person name="Salamov A."/>
            <person name="Salih N.S."/>
            <person name="Samson R.A."/>
            <person name="Sandor E."/>
            <person name="Sanguinetti M."/>
            <person name="Schuetze T."/>
            <person name="Sepcic K."/>
            <person name="Shelest E."/>
            <person name="Sherlock G."/>
            <person name="Sophianopoulou V."/>
            <person name="Squina F.M."/>
            <person name="Sun H."/>
            <person name="Susca A."/>
            <person name="Todd R.B."/>
            <person name="Tsang A."/>
            <person name="Unkles S.E."/>
            <person name="van de Wiele N."/>
            <person name="van Rossen-Uffink D."/>
            <person name="Oliveira J.V."/>
            <person name="Vesth T.C."/>
            <person name="Visser J."/>
            <person name="Yu J.-H."/>
            <person name="Zhou M."/>
            <person name="Andersen M.R."/>
            <person name="Archer D.B."/>
            <person name="Baker S.E."/>
            <person name="Benoit I."/>
            <person name="Brakhage A.A."/>
            <person name="Braus G.H."/>
            <person name="Fischer R."/>
            <person name="Frisvad J.C."/>
            <person name="Goldman G.H."/>
            <person name="Houbraken J."/>
            <person name="Oakley B."/>
            <person name="Pocsi I."/>
            <person name="Scazzocchio C."/>
            <person name="Seiboth B."/>
            <person name="vanKuyk P.A."/>
            <person name="Wortman J."/>
            <person name="Dyer P.S."/>
            <person name="Grigoriev I.V."/>
        </authorList>
    </citation>
    <scope>NUCLEOTIDE SEQUENCE [LARGE SCALE GENOMIC DNA]</scope>
    <source>
        <strain evidence="9">CBS 593.65</strain>
    </source>
</reference>
<keyword evidence="4" id="KW-0862">Zinc</keyword>
<keyword evidence="3" id="KW-0833">Ubl conjugation pathway</keyword>
<dbReference type="Pfam" id="PF12861">
    <property type="entry name" value="zf-ANAPC11"/>
    <property type="match status" value="1"/>
</dbReference>
<feature type="compositionally biased region" description="Low complexity" evidence="6">
    <location>
        <begin position="65"/>
        <end position="82"/>
    </location>
</feature>
<dbReference type="InterPro" id="IPR024991">
    <property type="entry name" value="RING-H2_APC11"/>
</dbReference>
<dbReference type="RefSeq" id="XP_040705402.1">
    <property type="nucleotide sequence ID" value="XM_040849278.1"/>
</dbReference>
<dbReference type="EMBL" id="KV878584">
    <property type="protein sequence ID" value="OJJ61596.1"/>
    <property type="molecule type" value="Genomic_DNA"/>
</dbReference>
<evidence type="ECO:0000256" key="2">
    <source>
        <dbReference type="ARBA" id="ARBA00022771"/>
    </source>
</evidence>
<feature type="region of interest" description="Disordered" evidence="6">
    <location>
        <begin position="61"/>
        <end position="134"/>
    </location>
</feature>
<dbReference type="InterPro" id="IPR013083">
    <property type="entry name" value="Znf_RING/FYVE/PHD"/>
</dbReference>
<dbReference type="SUPFAM" id="SSF57850">
    <property type="entry name" value="RING/U-box"/>
    <property type="match status" value="1"/>
</dbReference>
<name>A0A1L9TQ81_9EURO</name>
<dbReference type="GO" id="GO:0031145">
    <property type="term" value="P:anaphase-promoting complex-dependent catabolic process"/>
    <property type="evidence" value="ECO:0007669"/>
    <property type="project" value="InterPro"/>
</dbReference>
<keyword evidence="1" id="KW-0479">Metal-binding</keyword>
<dbReference type="GeneID" id="63765351"/>
<dbReference type="Gene3D" id="3.30.40.10">
    <property type="entry name" value="Zinc/RING finger domain, C3HC4 (zinc finger)"/>
    <property type="match status" value="1"/>
</dbReference>
<evidence type="ECO:0000256" key="5">
    <source>
        <dbReference type="ARBA" id="ARBA00023306"/>
    </source>
</evidence>
<dbReference type="InterPro" id="IPR051031">
    <property type="entry name" value="RING-box_E3_Ubiquitin_Ligase"/>
</dbReference>
<evidence type="ECO:0000313" key="8">
    <source>
        <dbReference type="EMBL" id="OJJ61596.1"/>
    </source>
</evidence>
<evidence type="ECO:0000313" key="9">
    <source>
        <dbReference type="Proteomes" id="UP000184356"/>
    </source>
</evidence>
<accession>A0A1L9TQ81</accession>
<dbReference type="AlphaFoldDB" id="A0A1L9TQ81"/>
<evidence type="ECO:0000256" key="6">
    <source>
        <dbReference type="SAM" id="MobiDB-lite"/>
    </source>
</evidence>
<proteinExistence type="predicted"/>
<dbReference type="VEuPathDB" id="FungiDB:ASPSYDRAFT_56832"/>
<organism evidence="8 9">
    <name type="scientific">Aspergillus sydowii CBS 593.65</name>
    <dbReference type="NCBI Taxonomy" id="1036612"/>
    <lineage>
        <taxon>Eukaryota</taxon>
        <taxon>Fungi</taxon>
        <taxon>Dikarya</taxon>
        <taxon>Ascomycota</taxon>
        <taxon>Pezizomycotina</taxon>
        <taxon>Eurotiomycetes</taxon>
        <taxon>Eurotiomycetidae</taxon>
        <taxon>Eurotiales</taxon>
        <taxon>Aspergillaceae</taxon>
        <taxon>Aspergillus</taxon>
        <taxon>Aspergillus subgen. Nidulantes</taxon>
    </lineage>
</organism>
<evidence type="ECO:0000259" key="7">
    <source>
        <dbReference type="Pfam" id="PF12861"/>
    </source>
</evidence>
<gene>
    <name evidence="8" type="ORF">ASPSYDRAFT_56832</name>
</gene>
<dbReference type="GO" id="GO:0005680">
    <property type="term" value="C:anaphase-promoting complex"/>
    <property type="evidence" value="ECO:0007669"/>
    <property type="project" value="InterPro"/>
</dbReference>
<dbReference type="GO" id="GO:0008270">
    <property type="term" value="F:zinc ion binding"/>
    <property type="evidence" value="ECO:0007669"/>
    <property type="project" value="UniProtKB-KW"/>
</dbReference>
<dbReference type="GO" id="GO:0097602">
    <property type="term" value="F:cullin family protein binding"/>
    <property type="evidence" value="ECO:0007669"/>
    <property type="project" value="InterPro"/>
</dbReference>
<keyword evidence="9" id="KW-1185">Reference proteome</keyword>